<evidence type="ECO:0000256" key="1">
    <source>
        <dbReference type="ARBA" id="ARBA00004173"/>
    </source>
</evidence>
<dbReference type="InParanoid" id="A0A0H2SI22"/>
<proteinExistence type="inferred from homology"/>
<protein>
    <recommendedName>
        <fullName evidence="4">Small ribosomal subunit protein mS41</fullName>
    </recommendedName>
</protein>
<dbReference type="FunCoup" id="A0A0H2SI22">
    <property type="interactions" value="157"/>
</dbReference>
<dbReference type="InterPro" id="IPR039603">
    <property type="entry name" value="Ribosomal_mS41"/>
</dbReference>
<dbReference type="PANTHER" id="PTHR28235:SF1">
    <property type="entry name" value="SMALL RIBOSOMAL SUBUNIT PROTEIN MS41"/>
    <property type="match status" value="1"/>
</dbReference>
<keyword evidence="3" id="KW-0496">Mitochondrion</keyword>
<dbReference type="PANTHER" id="PTHR28235">
    <property type="entry name" value="PROTEIN FYV4, MITOCHONDRIAL"/>
    <property type="match status" value="1"/>
</dbReference>
<accession>A0A0H2SI22</accession>
<evidence type="ECO:0000313" key="7">
    <source>
        <dbReference type="EMBL" id="KLO16736.1"/>
    </source>
</evidence>
<keyword evidence="8" id="KW-1185">Reference proteome</keyword>
<dbReference type="EMBL" id="KQ085912">
    <property type="protein sequence ID" value="KLO16736.1"/>
    <property type="molecule type" value="Genomic_DNA"/>
</dbReference>
<dbReference type="Pfam" id="PF09597">
    <property type="entry name" value="SAM_Ribosomal_mS41"/>
    <property type="match status" value="1"/>
</dbReference>
<name>A0A0H2SI22_9AGAM</name>
<dbReference type="STRING" id="27342.A0A0H2SI22"/>
<dbReference type="OrthoDB" id="18595at2759"/>
<organism evidence="7 8">
    <name type="scientific">Schizopora paradoxa</name>
    <dbReference type="NCBI Taxonomy" id="27342"/>
    <lineage>
        <taxon>Eukaryota</taxon>
        <taxon>Fungi</taxon>
        <taxon>Dikarya</taxon>
        <taxon>Basidiomycota</taxon>
        <taxon>Agaricomycotina</taxon>
        <taxon>Agaricomycetes</taxon>
        <taxon>Hymenochaetales</taxon>
        <taxon>Schizoporaceae</taxon>
        <taxon>Schizopora</taxon>
    </lineage>
</organism>
<feature type="region of interest" description="Disordered" evidence="5">
    <location>
        <begin position="100"/>
        <end position="132"/>
    </location>
</feature>
<evidence type="ECO:0000256" key="3">
    <source>
        <dbReference type="ARBA" id="ARBA00023128"/>
    </source>
</evidence>
<sequence>MSLTLLQRCVRCCTPSSSILSRSFINHAAQRTPPKPTERILDAKSFLSAIGRSSDSKVKVEEWNDLWKMNGRNLKEQGVAVRDRRYILWAMERFRQGENPTQFAHEMKPKKKIRGRGPSVQFGKRIRSRRKR</sequence>
<dbReference type="GO" id="GO:0005739">
    <property type="term" value="C:mitochondrion"/>
    <property type="evidence" value="ECO:0007669"/>
    <property type="project" value="UniProtKB-SubCell"/>
</dbReference>
<comment type="subcellular location">
    <subcellularLocation>
        <location evidence="1">Mitochondrion</location>
    </subcellularLocation>
</comment>
<dbReference type="SMART" id="SM01238">
    <property type="entry name" value="IGR"/>
    <property type="match status" value="1"/>
</dbReference>
<comment type="similarity">
    <text evidence="2">Belongs to the mitochondrion-specific ribosomal protein mS41 family.</text>
</comment>
<reference evidence="7 8" key="1">
    <citation type="submission" date="2015-04" db="EMBL/GenBank/DDBJ databases">
        <title>Complete genome sequence of Schizopora paradoxa KUC8140, a cosmopolitan wood degrader in East Asia.</title>
        <authorList>
            <consortium name="DOE Joint Genome Institute"/>
            <person name="Min B."/>
            <person name="Park H."/>
            <person name="Jang Y."/>
            <person name="Kim J.-J."/>
            <person name="Kim K.H."/>
            <person name="Pangilinan J."/>
            <person name="Lipzen A."/>
            <person name="Riley R."/>
            <person name="Grigoriev I.V."/>
            <person name="Spatafora J.W."/>
            <person name="Choi I.-G."/>
        </authorList>
    </citation>
    <scope>NUCLEOTIDE SEQUENCE [LARGE SCALE GENOMIC DNA]</scope>
    <source>
        <strain evidence="7 8">KUC8140</strain>
    </source>
</reference>
<evidence type="ECO:0000256" key="4">
    <source>
        <dbReference type="ARBA" id="ARBA00035129"/>
    </source>
</evidence>
<dbReference type="InterPro" id="IPR019083">
    <property type="entry name" value="SAM_Ribosomal_mS41"/>
</dbReference>
<evidence type="ECO:0000313" key="8">
    <source>
        <dbReference type="Proteomes" id="UP000053477"/>
    </source>
</evidence>
<evidence type="ECO:0000259" key="6">
    <source>
        <dbReference type="SMART" id="SM01238"/>
    </source>
</evidence>
<evidence type="ECO:0000256" key="2">
    <source>
        <dbReference type="ARBA" id="ARBA00010492"/>
    </source>
</evidence>
<feature type="domain" description="Small ribosomal subunit protein mS41 SAM" evidence="6">
    <location>
        <begin position="43"/>
        <end position="97"/>
    </location>
</feature>
<dbReference type="Proteomes" id="UP000053477">
    <property type="component" value="Unassembled WGS sequence"/>
</dbReference>
<evidence type="ECO:0000256" key="5">
    <source>
        <dbReference type="SAM" id="MobiDB-lite"/>
    </source>
</evidence>
<dbReference type="AlphaFoldDB" id="A0A0H2SI22"/>
<gene>
    <name evidence="7" type="ORF">SCHPADRAFT_901230</name>
</gene>